<dbReference type="InterPro" id="IPR005517">
    <property type="entry name" value="Transl_elong_EFG/EF2_IV"/>
</dbReference>
<evidence type="ECO:0008006" key="7">
    <source>
        <dbReference type="Google" id="ProtNLM"/>
    </source>
</evidence>
<reference evidence="6" key="1">
    <citation type="journal article" date="2014" name="Front. Microbiol.">
        <title>High frequency of phylogenetically diverse reductive dehalogenase-homologous genes in deep subseafloor sedimentary metagenomes.</title>
        <authorList>
            <person name="Kawai M."/>
            <person name="Futagami T."/>
            <person name="Toyoda A."/>
            <person name="Takaki Y."/>
            <person name="Nishi S."/>
            <person name="Hori S."/>
            <person name="Arai W."/>
            <person name="Tsubouchi T."/>
            <person name="Morono Y."/>
            <person name="Uchiyama I."/>
            <person name="Ito T."/>
            <person name="Fujiyama A."/>
            <person name="Inagaki F."/>
            <person name="Takami H."/>
        </authorList>
    </citation>
    <scope>NUCLEOTIDE SEQUENCE</scope>
    <source>
        <strain evidence="6">Expedition CK06-06</strain>
    </source>
</reference>
<dbReference type="AlphaFoldDB" id="X0UWT7"/>
<evidence type="ECO:0000259" key="4">
    <source>
        <dbReference type="SMART" id="SM00838"/>
    </source>
</evidence>
<feature type="domain" description="Elongation factor EFG" evidence="4">
    <location>
        <begin position="174"/>
        <end position="261"/>
    </location>
</feature>
<name>X0UWT7_9ZZZZ</name>
<dbReference type="InterPro" id="IPR035649">
    <property type="entry name" value="EFG_V"/>
</dbReference>
<dbReference type="SMART" id="SM00889">
    <property type="entry name" value="EFG_IV"/>
    <property type="match status" value="1"/>
</dbReference>
<dbReference type="Pfam" id="PF14492">
    <property type="entry name" value="EFG_III"/>
    <property type="match status" value="1"/>
</dbReference>
<dbReference type="InterPro" id="IPR014721">
    <property type="entry name" value="Ribsml_uS5_D2-typ_fold_subgr"/>
</dbReference>
<dbReference type="InterPro" id="IPR020568">
    <property type="entry name" value="Ribosomal_Su5_D2-typ_SF"/>
</dbReference>
<dbReference type="InterPro" id="IPR000640">
    <property type="entry name" value="EFG_V-like"/>
</dbReference>
<protein>
    <recommendedName>
        <fullName evidence="7">Elongation factor G</fullName>
    </recommendedName>
</protein>
<dbReference type="SUPFAM" id="SSF54980">
    <property type="entry name" value="EF-G C-terminal domain-like"/>
    <property type="match status" value="2"/>
</dbReference>
<dbReference type="PANTHER" id="PTHR43261:SF1">
    <property type="entry name" value="RIBOSOME-RELEASING FACTOR 2, MITOCHONDRIAL"/>
    <property type="match status" value="1"/>
</dbReference>
<keyword evidence="2" id="KW-0648">Protein biosynthesis</keyword>
<organism evidence="6">
    <name type="scientific">marine sediment metagenome</name>
    <dbReference type="NCBI Taxonomy" id="412755"/>
    <lineage>
        <taxon>unclassified sequences</taxon>
        <taxon>metagenomes</taxon>
        <taxon>ecological metagenomes</taxon>
    </lineage>
</organism>
<dbReference type="InterPro" id="IPR041095">
    <property type="entry name" value="EFG_II"/>
</dbReference>
<dbReference type="SMART" id="SM00838">
    <property type="entry name" value="EFG_C"/>
    <property type="match status" value="1"/>
</dbReference>
<comment type="caution">
    <text evidence="6">The sequence shown here is derived from an EMBL/GenBank/DDBJ whole genome shotgun (WGS) entry which is preliminary data.</text>
</comment>
<evidence type="ECO:0000256" key="1">
    <source>
        <dbReference type="ARBA" id="ARBA00022741"/>
    </source>
</evidence>
<evidence type="ECO:0000256" key="3">
    <source>
        <dbReference type="ARBA" id="ARBA00023134"/>
    </source>
</evidence>
<evidence type="ECO:0000259" key="5">
    <source>
        <dbReference type="SMART" id="SM00889"/>
    </source>
</evidence>
<dbReference type="PANTHER" id="PTHR43261">
    <property type="entry name" value="TRANSLATION ELONGATION FACTOR G-RELATED"/>
    <property type="match status" value="1"/>
</dbReference>
<dbReference type="Gene3D" id="3.30.70.870">
    <property type="entry name" value="Elongation Factor G (Translational Gtpase), domain 3"/>
    <property type="match status" value="1"/>
</dbReference>
<dbReference type="GO" id="GO:0005525">
    <property type="term" value="F:GTP binding"/>
    <property type="evidence" value="ECO:0007669"/>
    <property type="project" value="UniProtKB-KW"/>
</dbReference>
<dbReference type="SUPFAM" id="SSF54211">
    <property type="entry name" value="Ribosomal protein S5 domain 2-like"/>
    <property type="match status" value="1"/>
</dbReference>
<evidence type="ECO:0000256" key="2">
    <source>
        <dbReference type="ARBA" id="ARBA00022917"/>
    </source>
</evidence>
<dbReference type="GO" id="GO:0032790">
    <property type="term" value="P:ribosome disassembly"/>
    <property type="evidence" value="ECO:0007669"/>
    <property type="project" value="TreeGrafter"/>
</dbReference>
<feature type="domain" description="Translation elongation factor EFG/EF2" evidence="5">
    <location>
        <begin position="51"/>
        <end position="172"/>
    </location>
</feature>
<sequence length="265" mass="28906">MLSRSDPTFDFKTDAETGQMIISGMGELHLEVMCHKLEREQNVAVRIGKPRVAYREAISHAVEAEGRFIRQTGGRGQYAVVKLRVEPFTPEPGQEHFCFVNATTGGAIRKAFIPAVGEGAREATESGPLGSYPLINVKVTLLEGREHPVDSSEIAFESAAALAVHKALEDADPVLLEPIMKAEIVTPEKYFGAINGDLMSRRAVITSTGVRGGNRVINCEVPLSTMFGYATQMRSLSQGRASYAMEPLRYEAMPPDLAKKILGAW</sequence>
<evidence type="ECO:0000313" key="6">
    <source>
        <dbReference type="EMBL" id="GAF92900.1"/>
    </source>
</evidence>
<dbReference type="Gene3D" id="3.30.230.10">
    <property type="match status" value="1"/>
</dbReference>
<dbReference type="EMBL" id="BARS01016981">
    <property type="protein sequence ID" value="GAF92900.1"/>
    <property type="molecule type" value="Genomic_DNA"/>
</dbReference>
<keyword evidence="3" id="KW-0342">GTP-binding</keyword>
<proteinExistence type="predicted"/>
<dbReference type="CDD" id="cd03713">
    <property type="entry name" value="EFG_mtEFG_C"/>
    <property type="match status" value="1"/>
</dbReference>
<dbReference type="Pfam" id="PF03764">
    <property type="entry name" value="EFG_IV"/>
    <property type="match status" value="1"/>
</dbReference>
<keyword evidence="1" id="KW-0547">Nucleotide-binding</keyword>
<accession>X0UWT7</accession>
<dbReference type="FunFam" id="3.30.70.240:FF:000001">
    <property type="entry name" value="Elongation factor G"/>
    <property type="match status" value="1"/>
</dbReference>
<dbReference type="Pfam" id="PF00679">
    <property type="entry name" value="EFG_C"/>
    <property type="match status" value="1"/>
</dbReference>
<dbReference type="GO" id="GO:0006412">
    <property type="term" value="P:translation"/>
    <property type="evidence" value="ECO:0007669"/>
    <property type="project" value="UniProtKB-KW"/>
</dbReference>
<dbReference type="InterPro" id="IPR035647">
    <property type="entry name" value="EFG_III/V"/>
</dbReference>
<gene>
    <name evidence="6" type="ORF">S01H1_27840</name>
</gene>
<dbReference type="Gene3D" id="3.30.70.240">
    <property type="match status" value="1"/>
</dbReference>